<feature type="non-terminal residue" evidence="1">
    <location>
        <position position="1"/>
    </location>
</feature>
<sequence length="84" mass="9103">IFEAVVRSEYVALSADDKELLHVIISMGSILVNGTNTKAALLAMFGGGTTTRTNLATLQIRDVSRAQELGLPFVYEGHIQEARL</sequence>
<name>A0A0F9EGG1_9ZZZZ</name>
<comment type="caution">
    <text evidence="1">The sequence shown here is derived from an EMBL/GenBank/DDBJ whole genome shotgun (WGS) entry which is preliminary data.</text>
</comment>
<protein>
    <submittedName>
        <fullName evidence="1">Uncharacterized protein</fullName>
    </submittedName>
</protein>
<dbReference type="AlphaFoldDB" id="A0A0F9EGG1"/>
<proteinExistence type="predicted"/>
<accession>A0A0F9EGG1</accession>
<gene>
    <name evidence="1" type="ORF">LCGC14_2370390</name>
</gene>
<organism evidence="1">
    <name type="scientific">marine sediment metagenome</name>
    <dbReference type="NCBI Taxonomy" id="412755"/>
    <lineage>
        <taxon>unclassified sequences</taxon>
        <taxon>metagenomes</taxon>
        <taxon>ecological metagenomes</taxon>
    </lineage>
</organism>
<reference evidence="1" key="1">
    <citation type="journal article" date="2015" name="Nature">
        <title>Complex archaea that bridge the gap between prokaryotes and eukaryotes.</title>
        <authorList>
            <person name="Spang A."/>
            <person name="Saw J.H."/>
            <person name="Jorgensen S.L."/>
            <person name="Zaremba-Niedzwiedzka K."/>
            <person name="Martijn J."/>
            <person name="Lind A.E."/>
            <person name="van Eijk R."/>
            <person name="Schleper C."/>
            <person name="Guy L."/>
            <person name="Ettema T.J."/>
        </authorList>
    </citation>
    <scope>NUCLEOTIDE SEQUENCE</scope>
</reference>
<dbReference type="EMBL" id="LAZR01034927">
    <property type="protein sequence ID" value="KKL28911.1"/>
    <property type="molecule type" value="Genomic_DNA"/>
</dbReference>
<evidence type="ECO:0000313" key="1">
    <source>
        <dbReference type="EMBL" id="KKL28911.1"/>
    </source>
</evidence>